<organism evidence="13 14">
    <name type="scientific">Panicum miliaceum</name>
    <name type="common">Proso millet</name>
    <name type="synonym">Broomcorn millet</name>
    <dbReference type="NCBI Taxonomy" id="4540"/>
    <lineage>
        <taxon>Eukaryota</taxon>
        <taxon>Viridiplantae</taxon>
        <taxon>Streptophyta</taxon>
        <taxon>Embryophyta</taxon>
        <taxon>Tracheophyta</taxon>
        <taxon>Spermatophyta</taxon>
        <taxon>Magnoliopsida</taxon>
        <taxon>Liliopsida</taxon>
        <taxon>Poales</taxon>
        <taxon>Poaceae</taxon>
        <taxon>PACMAD clade</taxon>
        <taxon>Panicoideae</taxon>
        <taxon>Panicodae</taxon>
        <taxon>Paniceae</taxon>
        <taxon>Panicinae</taxon>
        <taxon>Panicum</taxon>
        <taxon>Panicum sect. Panicum</taxon>
    </lineage>
</organism>
<evidence type="ECO:0008006" key="15">
    <source>
        <dbReference type="Google" id="ProtNLM"/>
    </source>
</evidence>
<dbReference type="InterPro" id="IPR045087">
    <property type="entry name" value="Cu-oxidase_fam"/>
</dbReference>
<evidence type="ECO:0000259" key="12">
    <source>
        <dbReference type="Pfam" id="PF07732"/>
    </source>
</evidence>
<dbReference type="InterPro" id="IPR001117">
    <property type="entry name" value="Cu-oxidase_2nd"/>
</dbReference>
<feature type="domain" description="Plastocyanin-like" evidence="12">
    <location>
        <begin position="45"/>
        <end position="160"/>
    </location>
</feature>
<keyword evidence="5" id="KW-0479">Metal-binding</keyword>
<dbReference type="Pfam" id="PF00394">
    <property type="entry name" value="Cu-oxidase"/>
    <property type="match status" value="1"/>
</dbReference>
<dbReference type="Proteomes" id="UP000275267">
    <property type="component" value="Unassembled WGS sequence"/>
</dbReference>
<accession>A0A3L6PEQ3</accession>
<evidence type="ECO:0000256" key="2">
    <source>
        <dbReference type="ARBA" id="ARBA00004613"/>
    </source>
</evidence>
<dbReference type="PANTHER" id="PTHR11709:SF322">
    <property type="entry name" value="L-ASCORBATE OXIDASE"/>
    <property type="match status" value="1"/>
</dbReference>
<dbReference type="Gene3D" id="2.60.40.420">
    <property type="entry name" value="Cupredoxins - blue copper proteins"/>
    <property type="match status" value="3"/>
</dbReference>
<evidence type="ECO:0000256" key="3">
    <source>
        <dbReference type="ARBA" id="ARBA00010609"/>
    </source>
</evidence>
<comment type="subcellular location">
    <subcellularLocation>
        <location evidence="2">Secreted</location>
    </subcellularLocation>
</comment>
<dbReference type="AlphaFoldDB" id="A0A3L6PEQ3"/>
<feature type="compositionally biased region" description="Pro residues" evidence="9">
    <location>
        <begin position="1"/>
        <end position="13"/>
    </location>
</feature>
<dbReference type="GO" id="GO:0005507">
    <property type="term" value="F:copper ion binding"/>
    <property type="evidence" value="ECO:0007669"/>
    <property type="project" value="InterPro"/>
</dbReference>
<evidence type="ECO:0000313" key="13">
    <source>
        <dbReference type="EMBL" id="RLM56062.1"/>
    </source>
</evidence>
<dbReference type="CDD" id="cd13893">
    <property type="entry name" value="CuRO_3_AAO"/>
    <property type="match status" value="1"/>
</dbReference>
<dbReference type="OrthoDB" id="2121828at2759"/>
<name>A0A3L6PEQ3_PANMI</name>
<evidence type="ECO:0000256" key="8">
    <source>
        <dbReference type="ARBA" id="ARBA00023008"/>
    </source>
</evidence>
<dbReference type="Pfam" id="PF07732">
    <property type="entry name" value="Cu-oxidase_3"/>
    <property type="match status" value="1"/>
</dbReference>
<feature type="domain" description="Plastocyanin-like" evidence="10">
    <location>
        <begin position="336"/>
        <end position="524"/>
    </location>
</feature>
<dbReference type="GO" id="GO:0009506">
    <property type="term" value="C:plasmodesma"/>
    <property type="evidence" value="ECO:0007669"/>
    <property type="project" value="TreeGrafter"/>
</dbReference>
<feature type="region of interest" description="Disordered" evidence="9">
    <location>
        <begin position="1"/>
        <end position="33"/>
    </location>
</feature>
<proteinExistence type="inferred from homology"/>
<keyword evidence="7" id="KW-0560">Oxidoreductase</keyword>
<dbReference type="Pfam" id="PF07731">
    <property type="entry name" value="Cu-oxidase_2"/>
    <property type="match status" value="1"/>
</dbReference>
<evidence type="ECO:0000259" key="10">
    <source>
        <dbReference type="Pfam" id="PF00394"/>
    </source>
</evidence>
<dbReference type="InterPro" id="IPR011706">
    <property type="entry name" value="Cu-oxidase_C"/>
</dbReference>
<dbReference type="SUPFAM" id="SSF49503">
    <property type="entry name" value="Cupredoxins"/>
    <property type="match status" value="3"/>
</dbReference>
<dbReference type="PROSITE" id="PS00079">
    <property type="entry name" value="MULTICOPPER_OXIDASE1"/>
    <property type="match status" value="1"/>
</dbReference>
<dbReference type="STRING" id="4540.A0A3L6PEQ3"/>
<reference evidence="14" key="1">
    <citation type="journal article" date="2019" name="Nat. Commun.">
        <title>The genome of broomcorn millet.</title>
        <authorList>
            <person name="Zou C."/>
            <person name="Miki D."/>
            <person name="Li D."/>
            <person name="Tang Q."/>
            <person name="Xiao L."/>
            <person name="Rajput S."/>
            <person name="Deng P."/>
            <person name="Jia W."/>
            <person name="Huang R."/>
            <person name="Zhang M."/>
            <person name="Sun Y."/>
            <person name="Hu J."/>
            <person name="Fu X."/>
            <person name="Schnable P.S."/>
            <person name="Li F."/>
            <person name="Zhang H."/>
            <person name="Feng B."/>
            <person name="Zhu X."/>
            <person name="Liu R."/>
            <person name="Schnable J.C."/>
            <person name="Zhu J.-K."/>
            <person name="Zhang H."/>
        </authorList>
    </citation>
    <scope>NUCLEOTIDE SEQUENCE [LARGE SCALE GENOMIC DNA]</scope>
</reference>
<protein>
    <recommendedName>
        <fullName evidence="15">L-ascorbate oxidase</fullName>
    </recommendedName>
</protein>
<evidence type="ECO:0000259" key="11">
    <source>
        <dbReference type="Pfam" id="PF07731"/>
    </source>
</evidence>
<dbReference type="InterPro" id="IPR034267">
    <property type="entry name" value="CuRO_3_AAO"/>
</dbReference>
<dbReference type="InterPro" id="IPR011707">
    <property type="entry name" value="Cu-oxidase-like_N"/>
</dbReference>
<dbReference type="InterPro" id="IPR002355">
    <property type="entry name" value="Cu_oxidase_Cu_BS"/>
</dbReference>
<keyword evidence="14" id="KW-1185">Reference proteome</keyword>
<comment type="similarity">
    <text evidence="3">Belongs to the multicopper oxidase family.</text>
</comment>
<keyword evidence="8" id="KW-0186">Copper</keyword>
<evidence type="ECO:0000256" key="9">
    <source>
        <dbReference type="SAM" id="MobiDB-lite"/>
    </source>
</evidence>
<feature type="domain" description="Plastocyanin-like" evidence="11">
    <location>
        <begin position="642"/>
        <end position="762"/>
    </location>
</feature>
<comment type="cofactor">
    <cofactor evidence="1">
        <name>Cu cation</name>
        <dbReference type="ChEBI" id="CHEBI:23378"/>
    </cofactor>
</comment>
<keyword evidence="4" id="KW-0964">Secreted</keyword>
<comment type="caution">
    <text evidence="13">The sequence shown here is derived from an EMBL/GenBank/DDBJ whole genome shotgun (WGS) entry which is preliminary data.</text>
</comment>
<evidence type="ECO:0000256" key="1">
    <source>
        <dbReference type="ARBA" id="ARBA00001935"/>
    </source>
</evidence>
<evidence type="ECO:0000256" key="6">
    <source>
        <dbReference type="ARBA" id="ARBA00022737"/>
    </source>
</evidence>
<dbReference type="PROSITE" id="PS00080">
    <property type="entry name" value="MULTICOPPER_OXIDASE2"/>
    <property type="match status" value="1"/>
</dbReference>
<feature type="compositionally biased region" description="Pro residues" evidence="9">
    <location>
        <begin position="23"/>
        <end position="33"/>
    </location>
</feature>
<evidence type="ECO:0000313" key="14">
    <source>
        <dbReference type="Proteomes" id="UP000275267"/>
    </source>
</evidence>
<dbReference type="GO" id="GO:0016491">
    <property type="term" value="F:oxidoreductase activity"/>
    <property type="evidence" value="ECO:0007669"/>
    <property type="project" value="UniProtKB-KW"/>
</dbReference>
<keyword evidence="6" id="KW-0677">Repeat</keyword>
<evidence type="ECO:0000256" key="4">
    <source>
        <dbReference type="ARBA" id="ARBA00022525"/>
    </source>
</evidence>
<gene>
    <name evidence="13" type="ORF">C2845_PM10G14950</name>
</gene>
<dbReference type="GO" id="GO:0005576">
    <property type="term" value="C:extracellular region"/>
    <property type="evidence" value="ECO:0007669"/>
    <property type="project" value="UniProtKB-SubCell"/>
</dbReference>
<dbReference type="InterPro" id="IPR008972">
    <property type="entry name" value="Cupredoxin"/>
</dbReference>
<evidence type="ECO:0000256" key="5">
    <source>
        <dbReference type="ARBA" id="ARBA00022723"/>
    </source>
</evidence>
<dbReference type="EMBL" id="PQIB02000018">
    <property type="protein sequence ID" value="RLM56062.1"/>
    <property type="molecule type" value="Genomic_DNA"/>
</dbReference>
<evidence type="ECO:0000256" key="7">
    <source>
        <dbReference type="ARBA" id="ARBA00023002"/>
    </source>
</evidence>
<sequence length="806" mass="87301">MAPAPTPNAPAPATPTVQSPATTPAPVPVTPTTPAPGPAPHVWNVEYILWAPDCKQHGMIGINGAFPGPTITANAGDLITVVVNNKLHTEGVVIHWHGIKQIGTPWADGTASISQCPINPGETFTYEFKTDKAGTYFYHGHFGMQRAAGLYGSLIVLDRDDPFEKDPMYAGDLNMLLSDWYHEAVYAQAAGLERKDDHFQWVGEPQPVVEGLAPVGGVCRSVRVQLAAKIRWRSAERAAVCSCGSPRRPVGGAQRGMSECFAPRACCPFVRARGASLPVKRGPSTELAEPSSSAAHLLPCSNLLLSCFCTEESHFVTSSISGVRPPQLDQLDWLTTLLINGKGQFGCTLGDVGKFQKGIHRDATKCDQRDGERVEAACDAGCERKGKGPEAKKAAACEDEKAESCGVVRRSECGPFCRETQCGPVVFDVEPGRTYRLRIASTTSLSALNVQVQGHKLTVVEADGNLVEPFDVDDIDIYSGESYSVLLNTTAAKQGSSPSYWISVGVIGRRPRTLPALAVIRYAGSKNELPAGVPPATPAWDDVGRSKEFAKKLKARAGPGYRAPPETTRVHRTIVMLNTQELVDGQIKWAINHVSLSLPATPYLGAYAYGIQGQVFDTTPAPATFHSSYDIEKPPQEQKPEAVQPVTVSDRVYTFAHGEVVDVVLQNADMRKHGVSESHPWHLHGHDFWVLGYGEGRCDPEQDLKNKEFINTVNPPLRNTAVLFPHGWTALRFVADNPGVWAFHCHIEPHLHMGMGVVFAEGMEEERRLRELKLKVPREAIMCGKTALAAMARPLAPAATSPSPSP</sequence>
<dbReference type="PANTHER" id="PTHR11709">
    <property type="entry name" value="MULTI-COPPER OXIDASE"/>
    <property type="match status" value="1"/>
</dbReference>
<dbReference type="InterPro" id="IPR033138">
    <property type="entry name" value="Cu_oxidase_CS"/>
</dbReference>